<sequence>MNNFFKLNDGYVEILNADDFKSRLHTSKHLCNLAFMPDEMENEKIESITFEEFSFSKTHLKNIMFKNCIFKNCLFIGSNFEDCSIHGCEFIDCNFFRCKIKNTYAKPQQFRRAITKREYANVAVSLFNELRNQYKEDSQREFKSEAEYYFHKWKRIESVNAAKKDNQKWIKYTPRRVFSYLHYTLFGFGYRLRNLTLTTVVALFIMILVNYQYSSLIFVESPKNMSLIKSTYFTITTMATLGASGFSEFTEFGYIVVIANVLVGISLLTFTANSILKRVVR</sequence>
<feature type="transmembrane region" description="Helical" evidence="1">
    <location>
        <begin position="226"/>
        <end position="246"/>
    </location>
</feature>
<reference evidence="4" key="1">
    <citation type="submission" date="2017-02" db="EMBL/GenBank/DDBJ databases">
        <authorList>
            <person name="Varghese N."/>
            <person name="Submissions S."/>
        </authorList>
    </citation>
    <scope>NUCLEOTIDE SEQUENCE [LARGE SCALE GENOMIC DNA]</scope>
    <source>
        <strain evidence="4">DSM 19608</strain>
    </source>
</reference>
<dbReference type="STRING" id="1123491.SAMN02745782_03301"/>
<accession>A0A1T4SHP9</accession>
<feature type="transmembrane region" description="Helical" evidence="1">
    <location>
        <begin position="252"/>
        <end position="276"/>
    </location>
</feature>
<dbReference type="Gene3D" id="2.160.20.80">
    <property type="entry name" value="E3 ubiquitin-protein ligase SopA"/>
    <property type="match status" value="1"/>
</dbReference>
<gene>
    <name evidence="3" type="ORF">SAMN02745782_03301</name>
</gene>
<evidence type="ECO:0000313" key="4">
    <source>
        <dbReference type="Proteomes" id="UP000190834"/>
    </source>
</evidence>
<dbReference type="Gene3D" id="1.10.287.70">
    <property type="match status" value="1"/>
</dbReference>
<dbReference type="Proteomes" id="UP000190834">
    <property type="component" value="Unassembled WGS sequence"/>
</dbReference>
<dbReference type="RefSeq" id="WP_078927599.1">
    <property type="nucleotide sequence ID" value="NZ_FUXB01000031.1"/>
</dbReference>
<dbReference type="SUPFAM" id="SSF81324">
    <property type="entry name" value="Voltage-gated potassium channels"/>
    <property type="match status" value="1"/>
</dbReference>
<evidence type="ECO:0000256" key="1">
    <source>
        <dbReference type="SAM" id="Phobius"/>
    </source>
</evidence>
<protein>
    <submittedName>
        <fullName evidence="3">Ion channel</fullName>
    </submittedName>
</protein>
<proteinExistence type="predicted"/>
<feature type="domain" description="Potassium channel" evidence="2">
    <location>
        <begin position="207"/>
        <end position="280"/>
    </location>
</feature>
<keyword evidence="1" id="KW-1133">Transmembrane helix</keyword>
<dbReference type="InterPro" id="IPR001646">
    <property type="entry name" value="5peptide_repeat"/>
</dbReference>
<dbReference type="Pfam" id="PF00805">
    <property type="entry name" value="Pentapeptide"/>
    <property type="match status" value="1"/>
</dbReference>
<dbReference type="EMBL" id="FUXB01000031">
    <property type="protein sequence ID" value="SKA27830.1"/>
    <property type="molecule type" value="Genomic_DNA"/>
</dbReference>
<evidence type="ECO:0000313" key="3">
    <source>
        <dbReference type="EMBL" id="SKA27830.1"/>
    </source>
</evidence>
<organism evidence="3 4">
    <name type="scientific">Vibrio cincinnatiensis DSM 19608</name>
    <dbReference type="NCBI Taxonomy" id="1123491"/>
    <lineage>
        <taxon>Bacteria</taxon>
        <taxon>Pseudomonadati</taxon>
        <taxon>Pseudomonadota</taxon>
        <taxon>Gammaproteobacteria</taxon>
        <taxon>Vibrionales</taxon>
        <taxon>Vibrionaceae</taxon>
        <taxon>Vibrio</taxon>
    </lineage>
</organism>
<dbReference type="AlphaFoldDB" id="A0A1T4SHP9"/>
<keyword evidence="4" id="KW-1185">Reference proteome</keyword>
<dbReference type="InterPro" id="IPR013099">
    <property type="entry name" value="K_chnl_dom"/>
</dbReference>
<evidence type="ECO:0000259" key="2">
    <source>
        <dbReference type="Pfam" id="PF07885"/>
    </source>
</evidence>
<feature type="transmembrane region" description="Helical" evidence="1">
    <location>
        <begin position="199"/>
        <end position="219"/>
    </location>
</feature>
<dbReference type="OrthoDB" id="9798656at2"/>
<dbReference type="Pfam" id="PF07885">
    <property type="entry name" value="Ion_trans_2"/>
    <property type="match status" value="1"/>
</dbReference>
<dbReference type="GeneID" id="70581912"/>
<dbReference type="SUPFAM" id="SSF141571">
    <property type="entry name" value="Pentapeptide repeat-like"/>
    <property type="match status" value="1"/>
</dbReference>
<keyword evidence="1" id="KW-0812">Transmembrane</keyword>
<name>A0A1T4SHP9_VIBCI</name>
<keyword evidence="1" id="KW-0472">Membrane</keyword>